<dbReference type="STRING" id="553175.POREN0001_0386"/>
<accession>C3JAZ4</accession>
<evidence type="ECO:0000313" key="1">
    <source>
        <dbReference type="EMBL" id="EEN82730.1"/>
    </source>
</evidence>
<comment type="caution">
    <text evidence="1">The sequence shown here is derived from an EMBL/GenBank/DDBJ whole genome shotgun (WGS) entry which is preliminary data.</text>
</comment>
<proteinExistence type="predicted"/>
<gene>
    <name evidence="1" type="ORF">POREN0001_0386</name>
</gene>
<keyword evidence="2" id="KW-1185">Reference proteome</keyword>
<dbReference type="Proteomes" id="UP000004295">
    <property type="component" value="Unassembled WGS sequence"/>
</dbReference>
<reference evidence="1 2" key="1">
    <citation type="submission" date="2009-04" db="EMBL/GenBank/DDBJ databases">
        <authorList>
            <person name="Sebastian Y."/>
            <person name="Madupu R."/>
            <person name="Durkin A.S."/>
            <person name="Torralba M."/>
            <person name="Methe B."/>
            <person name="Sutton G.G."/>
            <person name="Strausberg R.L."/>
            <person name="Nelson K.E."/>
        </authorList>
    </citation>
    <scope>NUCLEOTIDE SEQUENCE [LARGE SCALE GENOMIC DNA]</scope>
    <source>
        <strain evidence="2">ATCC 35406 / BCRC 14492 / JCM 8526 / NCTC 13058 / HG 370</strain>
    </source>
</reference>
<protein>
    <submittedName>
        <fullName evidence="1">Uncharacterized protein</fullName>
    </submittedName>
</protein>
<sequence>MKRAFLPSNKELSPTGYLKIESRQKPTSHLRHKIFKHERRNMPFFLK</sequence>
<dbReference type="EMBL" id="ACNN01000020">
    <property type="protein sequence ID" value="EEN82730.1"/>
    <property type="molecule type" value="Genomic_DNA"/>
</dbReference>
<organism evidence="1 2">
    <name type="scientific">Porphyromonas endodontalis (strain ATCC 35406 / DSM 24491 / JCM 8526 / CCUG 16442 / BCRC 14492 / NCTC 13058 / HG 370)</name>
    <name type="common">Bacteroides endodontalis</name>
    <dbReference type="NCBI Taxonomy" id="553175"/>
    <lineage>
        <taxon>Bacteria</taxon>
        <taxon>Pseudomonadati</taxon>
        <taxon>Bacteroidota</taxon>
        <taxon>Bacteroidia</taxon>
        <taxon>Bacteroidales</taxon>
        <taxon>Porphyromonadaceae</taxon>
        <taxon>Porphyromonas</taxon>
    </lineage>
</organism>
<name>C3JAZ4_POREA</name>
<evidence type="ECO:0000313" key="2">
    <source>
        <dbReference type="Proteomes" id="UP000004295"/>
    </source>
</evidence>
<dbReference type="AlphaFoldDB" id="C3JAZ4"/>